<evidence type="ECO:0000313" key="10">
    <source>
        <dbReference type="Proteomes" id="UP000058114"/>
    </source>
</evidence>
<reference evidence="10" key="1">
    <citation type="submission" date="2015-10" db="EMBL/GenBank/DDBJ databases">
        <title>Complete Genome Sequence of Aeromonas schubertii strain WL1483.</title>
        <authorList>
            <person name="Liu L."/>
        </authorList>
    </citation>
    <scope>NUCLEOTIDE SEQUENCE [LARGE SCALE GENOMIC DNA]</scope>
    <source>
        <strain evidence="10">WL1483</strain>
    </source>
</reference>
<dbReference type="InterPro" id="IPR020846">
    <property type="entry name" value="MFS_dom"/>
</dbReference>
<keyword evidence="3" id="KW-1003">Cell membrane</keyword>
<feature type="transmembrane region" description="Helical" evidence="7">
    <location>
        <begin position="244"/>
        <end position="262"/>
    </location>
</feature>
<feature type="transmembrane region" description="Helical" evidence="7">
    <location>
        <begin position="207"/>
        <end position="232"/>
    </location>
</feature>
<dbReference type="RefSeq" id="WP_060587682.1">
    <property type="nucleotide sequence ID" value="NZ_CP013067.1"/>
</dbReference>
<dbReference type="InterPro" id="IPR036259">
    <property type="entry name" value="MFS_trans_sf"/>
</dbReference>
<evidence type="ECO:0000256" key="2">
    <source>
        <dbReference type="ARBA" id="ARBA00022448"/>
    </source>
</evidence>
<evidence type="ECO:0000256" key="3">
    <source>
        <dbReference type="ARBA" id="ARBA00022475"/>
    </source>
</evidence>
<feature type="transmembrane region" description="Helical" evidence="7">
    <location>
        <begin position="100"/>
        <end position="122"/>
    </location>
</feature>
<keyword evidence="2" id="KW-0813">Transport</keyword>
<dbReference type="PANTHER" id="PTHR23517:SF2">
    <property type="entry name" value="MULTIDRUG RESISTANCE PROTEIN MDTH"/>
    <property type="match status" value="1"/>
</dbReference>
<accession>A0A0S2SG75</accession>
<proteinExistence type="predicted"/>
<dbReference type="KEGG" id="asr:WL1483_1300"/>
<sequence length="398" mass="43064">MVDRARYWGRWFLALDTALVILGFFVVMPMISLRFVDQLGWAAGLVGLALGLRQLTQQGLGIFGGSLADRFGARPLIVGGMLLRAAGFFSLAWAESGTMLIFSCFLSGLGGCLFDPPRAALVIKFTRPRQRGRFISLLMMLESAGAVLGALLGSWLLRFDFTYVCLLGGGLFLLAALCNALLLPAYRLSVKPTPIRAGLGQVLADRAFCRLVLVLSGYYMMWVQMMLIFPILVKQLAGTTAAVGWMYSLESALSLLLLYPLARLGERHYRLETRLMTGVLLMTAGIGLVAFVDTLAGVFLLLGCFYLSIIIAEPARETLMTRLANPAARGSYMGFSRLGLALGGMSGYVGGGALYDHAMALGEPALPWLVLGSIGAITLLLLARCFARRPELRTRALA</sequence>
<dbReference type="Gene3D" id="1.20.1250.20">
    <property type="entry name" value="MFS general substrate transporter like domains"/>
    <property type="match status" value="1"/>
</dbReference>
<feature type="transmembrane region" description="Helical" evidence="7">
    <location>
        <begin position="274"/>
        <end position="292"/>
    </location>
</feature>
<feature type="transmembrane region" description="Helical" evidence="7">
    <location>
        <begin position="298"/>
        <end position="315"/>
    </location>
</feature>
<dbReference type="GO" id="GO:0005886">
    <property type="term" value="C:plasma membrane"/>
    <property type="evidence" value="ECO:0007669"/>
    <property type="project" value="UniProtKB-SubCell"/>
</dbReference>
<evidence type="ECO:0000256" key="7">
    <source>
        <dbReference type="SAM" id="Phobius"/>
    </source>
</evidence>
<gene>
    <name evidence="9" type="primary">mdtH</name>
    <name evidence="9" type="ORF">WL1483_1300</name>
</gene>
<dbReference type="Proteomes" id="UP000058114">
    <property type="component" value="Chromosome"/>
</dbReference>
<feature type="transmembrane region" description="Helical" evidence="7">
    <location>
        <begin position="12"/>
        <end position="32"/>
    </location>
</feature>
<dbReference type="SUPFAM" id="SSF103473">
    <property type="entry name" value="MFS general substrate transporter"/>
    <property type="match status" value="1"/>
</dbReference>
<feature type="transmembrane region" description="Helical" evidence="7">
    <location>
        <begin position="134"/>
        <end position="155"/>
    </location>
</feature>
<feature type="transmembrane region" description="Helical" evidence="7">
    <location>
        <begin position="161"/>
        <end position="186"/>
    </location>
</feature>
<evidence type="ECO:0000313" key="9">
    <source>
        <dbReference type="EMBL" id="ALP40719.1"/>
    </source>
</evidence>
<dbReference type="Pfam" id="PF07690">
    <property type="entry name" value="MFS_1"/>
    <property type="match status" value="1"/>
</dbReference>
<keyword evidence="5 7" id="KW-1133">Transmembrane helix</keyword>
<dbReference type="PROSITE" id="PS50850">
    <property type="entry name" value="MFS"/>
    <property type="match status" value="1"/>
</dbReference>
<dbReference type="PATRIC" id="fig|652.5.peg.3976"/>
<dbReference type="EMBL" id="CP013067">
    <property type="protein sequence ID" value="ALP40719.1"/>
    <property type="molecule type" value="Genomic_DNA"/>
</dbReference>
<keyword evidence="6 7" id="KW-0472">Membrane</keyword>
<reference evidence="9 10" key="2">
    <citation type="journal article" date="2016" name="Genome Announc.">
        <title>Complete Genome Sequence of the Highly Virulent Aeromonas schubertii Strain WL1483, Isolated from Diseased Snakehead Fish (Channa argus) in China.</title>
        <authorList>
            <person name="Liu L."/>
            <person name="Li N."/>
            <person name="Zhang D."/>
            <person name="Fu X."/>
            <person name="Shi C."/>
            <person name="Lin Q."/>
            <person name="Hao G."/>
        </authorList>
    </citation>
    <scope>NUCLEOTIDE SEQUENCE [LARGE SCALE GENOMIC DNA]</scope>
    <source>
        <strain evidence="9 10">WL1483</strain>
    </source>
</reference>
<evidence type="ECO:0000256" key="1">
    <source>
        <dbReference type="ARBA" id="ARBA00004651"/>
    </source>
</evidence>
<dbReference type="NCBIfam" id="NF008650">
    <property type="entry name" value="PRK11646.1"/>
    <property type="match status" value="1"/>
</dbReference>
<dbReference type="InterPro" id="IPR050171">
    <property type="entry name" value="MFS_Transporters"/>
</dbReference>
<protein>
    <submittedName>
        <fullName evidence="9">Multidrug resistance protein mdtH</fullName>
    </submittedName>
</protein>
<feature type="transmembrane region" description="Helical" evidence="7">
    <location>
        <begin position="335"/>
        <end position="355"/>
    </location>
</feature>
<organism evidence="9 10">
    <name type="scientific">Aeromonas schubertii</name>
    <dbReference type="NCBI Taxonomy" id="652"/>
    <lineage>
        <taxon>Bacteria</taxon>
        <taxon>Pseudomonadati</taxon>
        <taxon>Pseudomonadota</taxon>
        <taxon>Gammaproteobacteria</taxon>
        <taxon>Aeromonadales</taxon>
        <taxon>Aeromonadaceae</taxon>
        <taxon>Aeromonas</taxon>
    </lineage>
</organism>
<keyword evidence="4 7" id="KW-0812">Transmembrane</keyword>
<dbReference type="GO" id="GO:0022857">
    <property type="term" value="F:transmembrane transporter activity"/>
    <property type="evidence" value="ECO:0007669"/>
    <property type="project" value="InterPro"/>
</dbReference>
<evidence type="ECO:0000259" key="8">
    <source>
        <dbReference type="PROSITE" id="PS50850"/>
    </source>
</evidence>
<dbReference type="InterPro" id="IPR011701">
    <property type="entry name" value="MFS"/>
</dbReference>
<evidence type="ECO:0000256" key="6">
    <source>
        <dbReference type="ARBA" id="ARBA00023136"/>
    </source>
</evidence>
<feature type="domain" description="Major facilitator superfamily (MFS) profile" evidence="8">
    <location>
        <begin position="2"/>
        <end position="390"/>
    </location>
</feature>
<comment type="subcellular location">
    <subcellularLocation>
        <location evidence="1">Cell membrane</location>
        <topology evidence="1">Multi-pass membrane protein</topology>
    </subcellularLocation>
</comment>
<evidence type="ECO:0000256" key="4">
    <source>
        <dbReference type="ARBA" id="ARBA00022692"/>
    </source>
</evidence>
<evidence type="ECO:0000256" key="5">
    <source>
        <dbReference type="ARBA" id="ARBA00022989"/>
    </source>
</evidence>
<name>A0A0S2SG75_9GAMM</name>
<dbReference type="AlphaFoldDB" id="A0A0S2SG75"/>
<feature type="transmembrane region" description="Helical" evidence="7">
    <location>
        <begin position="367"/>
        <end position="387"/>
    </location>
</feature>
<dbReference type="PANTHER" id="PTHR23517">
    <property type="entry name" value="RESISTANCE PROTEIN MDTM, PUTATIVE-RELATED-RELATED"/>
    <property type="match status" value="1"/>
</dbReference>